<keyword evidence="1" id="KW-0812">Transmembrane</keyword>
<dbReference type="EMBL" id="CAACYH010000004">
    <property type="protein sequence ID" value="VFB13122.1"/>
    <property type="molecule type" value="Genomic_DNA"/>
</dbReference>
<sequence>MKRTSYIILGVLLGGLLLMSGTIFYMSKHGLNRDDYELYFTEAPKTFPLPECKVLKLLAPRADRNRNGDAERIKEASFIEIPLEICPADSSASGSISFAADLEPFVSITSAEDTVTVSFAFPLEKLDKKFARTFWLSVNSKTGMTLSVPPGVQSIVSNMYDQKSTIRGFERDSLSLSFRHIYGPVVIENSHFRSLHIQSGNNWHFKSGSAEKMHLNLDYIGNWTVNTDSFHIDTEYLSGSRSAYCTLQKNECRQMLWTPLAKEAALNVKLESGGKIELTDKPKPTE</sequence>
<organism evidence="2 4">
    <name type="scientific">Prevotella heparinolytica</name>
    <dbReference type="NCBI Taxonomy" id="28113"/>
    <lineage>
        <taxon>Bacteria</taxon>
        <taxon>Pseudomonadati</taxon>
        <taxon>Bacteroidota</taxon>
        <taxon>Bacteroidia</taxon>
        <taxon>Bacteroidales</taxon>
        <taxon>Bacteroidaceae</taxon>
        <taxon>Bacteroides</taxon>
    </lineage>
</organism>
<dbReference type="Proteomes" id="UP000396835">
    <property type="component" value="Unassembled WGS sequence"/>
</dbReference>
<keyword evidence="1" id="KW-1133">Transmembrane helix</keyword>
<keyword evidence="4" id="KW-1185">Reference proteome</keyword>
<keyword evidence="1" id="KW-0472">Membrane</keyword>
<evidence type="ECO:0000256" key="1">
    <source>
        <dbReference type="SAM" id="Phobius"/>
    </source>
</evidence>
<dbReference type="RefSeq" id="WP_125238854.1">
    <property type="nucleotide sequence ID" value="NZ_CAACYH010000004.1"/>
</dbReference>
<reference evidence="3 5" key="2">
    <citation type="submission" date="2019-02" db="EMBL/GenBank/DDBJ databases">
        <authorList>
            <consortium name="Pathogen Informatics"/>
        </authorList>
    </citation>
    <scope>NUCLEOTIDE SEQUENCE [LARGE SCALE GENOMIC DNA]</scope>
    <source>
        <strain evidence="3 5">3012STDY7078512</strain>
    </source>
</reference>
<name>A0A3P2AAR4_9BACE</name>
<protein>
    <submittedName>
        <fullName evidence="2">Uncharacterized protein</fullName>
    </submittedName>
</protein>
<accession>A0A3P2AAR4</accession>
<evidence type="ECO:0000313" key="5">
    <source>
        <dbReference type="Proteomes" id="UP000396835"/>
    </source>
</evidence>
<proteinExistence type="predicted"/>
<feature type="transmembrane region" description="Helical" evidence="1">
    <location>
        <begin position="6"/>
        <end position="26"/>
    </location>
</feature>
<evidence type="ECO:0000313" key="4">
    <source>
        <dbReference type="Proteomes" id="UP000279562"/>
    </source>
</evidence>
<dbReference type="AlphaFoldDB" id="A0A3P2AAR4"/>
<evidence type="ECO:0000313" key="3">
    <source>
        <dbReference type="EMBL" id="VFB13122.1"/>
    </source>
</evidence>
<dbReference type="Proteomes" id="UP000279562">
    <property type="component" value="Unassembled WGS sequence"/>
</dbReference>
<dbReference type="OrthoDB" id="1036353at2"/>
<gene>
    <name evidence="2" type="ORF">EII33_05490</name>
    <name evidence="3" type="ORF">NCTC7812_00642</name>
</gene>
<evidence type="ECO:0000313" key="2">
    <source>
        <dbReference type="EMBL" id="RRD92035.1"/>
    </source>
</evidence>
<dbReference type="EMBL" id="RQYF01000016">
    <property type="protein sequence ID" value="RRD92035.1"/>
    <property type="molecule type" value="Genomic_DNA"/>
</dbReference>
<reference evidence="2 4" key="1">
    <citation type="submission" date="2018-11" db="EMBL/GenBank/DDBJ databases">
        <title>Genomes From Bacteria Associated with the Canine Oral Cavity: a Test Case for Automated Genome-Based Taxonomic Assignment.</title>
        <authorList>
            <person name="Coil D.A."/>
            <person name="Jospin G."/>
            <person name="Darling A.E."/>
            <person name="Wallis C."/>
            <person name="Davis I.J."/>
            <person name="Harris S."/>
            <person name="Eisen J.A."/>
            <person name="Holcombe L.J."/>
            <person name="O'Flynn C."/>
        </authorList>
    </citation>
    <scope>NUCLEOTIDE SEQUENCE [LARGE SCALE GENOMIC DNA]</scope>
    <source>
        <strain evidence="2 4">OH1047_COT-310</strain>
    </source>
</reference>